<reference evidence="1 2" key="1">
    <citation type="journal article" date="2018" name="Syst. Appl. Microbiol.">
        <title>Flavobacterium circumlabens sp. nov. and Flavobacterium cupreum sp. nov., two psychrotrophic species isolated from Antarctic environmental samples.</title>
        <authorList>
            <person name="Kralova S."/>
            <person name="Busse H.J."/>
            <person name="Svec P."/>
            <person name="Maslanova I."/>
            <person name="Stankova E."/>
            <person name="Bartak M."/>
            <person name="Sedlacek I."/>
        </authorList>
    </citation>
    <scope>NUCLEOTIDE SEQUENCE [LARGE SCALE GENOMIC DNA]</scope>
    <source>
        <strain evidence="1 2">CCM 8828</strain>
    </source>
</reference>
<evidence type="ECO:0008006" key="3">
    <source>
        <dbReference type="Google" id="ProtNLM"/>
    </source>
</evidence>
<dbReference type="RefSeq" id="WP_202978533.1">
    <property type="nucleotide sequence ID" value="NZ_QWDN01000151.1"/>
</dbReference>
<evidence type="ECO:0000313" key="2">
    <source>
        <dbReference type="Proteomes" id="UP000298340"/>
    </source>
</evidence>
<gene>
    <name evidence="1" type="ORF">D0809_25080</name>
</gene>
<organism evidence="1 2">
    <name type="scientific">Flavobacterium circumlabens</name>
    <dbReference type="NCBI Taxonomy" id="2133765"/>
    <lineage>
        <taxon>Bacteria</taxon>
        <taxon>Pseudomonadati</taxon>
        <taxon>Bacteroidota</taxon>
        <taxon>Flavobacteriia</taxon>
        <taxon>Flavobacteriales</taxon>
        <taxon>Flavobacteriaceae</taxon>
        <taxon>Flavobacterium</taxon>
    </lineage>
</organism>
<dbReference type="AlphaFoldDB" id="A0A4Y7U516"/>
<name>A0A4Y7U516_9FLAO</name>
<dbReference type="EMBL" id="QWDN01000151">
    <property type="protein sequence ID" value="TEB41526.1"/>
    <property type="molecule type" value="Genomic_DNA"/>
</dbReference>
<evidence type="ECO:0000313" key="1">
    <source>
        <dbReference type="EMBL" id="TEB41526.1"/>
    </source>
</evidence>
<protein>
    <recommendedName>
        <fullName evidence="3">Siderophore-interacting protein</fullName>
    </recommendedName>
</protein>
<feature type="non-terminal residue" evidence="1">
    <location>
        <position position="1"/>
    </location>
</feature>
<dbReference type="Proteomes" id="UP000298340">
    <property type="component" value="Unassembled WGS sequence"/>
</dbReference>
<sequence length="170" mass="19123">HYTDYTPAIWDAAEKICTLYIDTGHAGPGSSWAKDQVEGNAFHYMKIESEKHYPLGSHLVFLGDQTAIGHFCALQQLAQQDTEISGFINFNDAITAAAFSENCAWLPLQPTTAYTEIHTQTDKWILDNRYKIEDCIFYLVGNAKLIVSLRKLLHTHGIGGSRIKSKGFWQ</sequence>
<proteinExistence type="predicted"/>
<accession>A0A4Y7U516</accession>
<comment type="caution">
    <text evidence="1">The sequence shown here is derived from an EMBL/GenBank/DDBJ whole genome shotgun (WGS) entry which is preliminary data.</text>
</comment>